<keyword evidence="1" id="KW-1133">Transmembrane helix</keyword>
<dbReference type="GO" id="GO:0016747">
    <property type="term" value="F:acyltransferase activity, transferring groups other than amino-acyl groups"/>
    <property type="evidence" value="ECO:0007669"/>
    <property type="project" value="InterPro"/>
</dbReference>
<feature type="transmembrane region" description="Helical" evidence="1">
    <location>
        <begin position="157"/>
        <end position="177"/>
    </location>
</feature>
<keyword evidence="1" id="KW-0812">Transmembrane</keyword>
<feature type="transmembrane region" description="Helical" evidence="1">
    <location>
        <begin position="36"/>
        <end position="56"/>
    </location>
</feature>
<keyword evidence="3" id="KW-0808">Transferase</keyword>
<evidence type="ECO:0000259" key="2">
    <source>
        <dbReference type="Pfam" id="PF01757"/>
    </source>
</evidence>
<gene>
    <name evidence="3" type="ORF">I4641_02095</name>
</gene>
<sequence length="342" mass="39489">MRNRNIDIARAGLIFYIVTIIHGVFWLDIIPHSYGSLLLFEMPLIFVISGYAYGLFEKKTQFVLNTKNYILFVISRSSRILIPYFAYAMCCLLIIFPLDIKEAQTHITATIIDWLNPLSGGEEHSFGMLTMHLWFIGPFLMVTFLLPFVAKFYSLRIPLWLTASGLCIIISTTSVIPESTTRLITPIFYLFWAYLGYILRINLKIERIQCISIVLLGIAALILSNFFLPVTLNMQSNKFPPNWLFFVFSSIWLSSFLLVFSYLNPRKTEFLASANWFKPFMENGYSIYLWQGIGYTLVNVIGAKINLPVYFLWFLAIITTVLLGMFFGPLEKIRLRFGTIKI</sequence>
<accession>A0A964BPH4</accession>
<protein>
    <submittedName>
        <fullName evidence="3">Acyltransferase family protein</fullName>
    </submittedName>
</protein>
<feature type="transmembrane region" description="Helical" evidence="1">
    <location>
        <begin position="77"/>
        <end position="96"/>
    </location>
</feature>
<reference evidence="3" key="1">
    <citation type="journal article" date="2021" name="Antonie Van Leeuwenhoek">
        <title>Draft genome and description of Waterburya agarophytonicola gen. nov. sp. nov. (Pleurocapsales, Cyanobacteria): a seaweed symbiont.</title>
        <authorList>
            <person name="Bonthond G."/>
            <person name="Shalygin S."/>
            <person name="Bayer T."/>
            <person name="Weinberger F."/>
        </authorList>
    </citation>
    <scope>NUCLEOTIDE SEQUENCE</scope>
    <source>
        <strain evidence="3">KI4</strain>
    </source>
</reference>
<dbReference type="Pfam" id="PF01757">
    <property type="entry name" value="Acyl_transf_3"/>
    <property type="match status" value="1"/>
</dbReference>
<keyword evidence="3" id="KW-0012">Acyltransferase</keyword>
<feature type="transmembrane region" description="Helical" evidence="1">
    <location>
        <begin position="210"/>
        <end position="231"/>
    </location>
</feature>
<organism evidence="3 4">
    <name type="scientific">Waterburya agarophytonicola KI4</name>
    <dbReference type="NCBI Taxonomy" id="2874699"/>
    <lineage>
        <taxon>Bacteria</taxon>
        <taxon>Bacillati</taxon>
        <taxon>Cyanobacteriota</taxon>
        <taxon>Cyanophyceae</taxon>
        <taxon>Pleurocapsales</taxon>
        <taxon>Hyellaceae</taxon>
        <taxon>Waterburya</taxon>
        <taxon>Waterburya agarophytonicola</taxon>
    </lineage>
</organism>
<comment type="caution">
    <text evidence="3">The sequence shown here is derived from an EMBL/GenBank/DDBJ whole genome shotgun (WGS) entry which is preliminary data.</text>
</comment>
<feature type="transmembrane region" description="Helical" evidence="1">
    <location>
        <begin position="12"/>
        <end position="30"/>
    </location>
</feature>
<feature type="transmembrane region" description="Helical" evidence="1">
    <location>
        <begin position="285"/>
        <end position="303"/>
    </location>
</feature>
<feature type="transmembrane region" description="Helical" evidence="1">
    <location>
        <begin position="183"/>
        <end position="203"/>
    </location>
</feature>
<keyword evidence="1" id="KW-0472">Membrane</keyword>
<dbReference type="InterPro" id="IPR002656">
    <property type="entry name" value="Acyl_transf_3_dom"/>
</dbReference>
<feature type="transmembrane region" description="Helical" evidence="1">
    <location>
        <begin position="243"/>
        <end position="264"/>
    </location>
</feature>
<name>A0A964BPH4_9CYAN</name>
<evidence type="ECO:0000313" key="3">
    <source>
        <dbReference type="EMBL" id="MCC0175771.1"/>
    </source>
</evidence>
<feature type="transmembrane region" description="Helical" evidence="1">
    <location>
        <begin position="309"/>
        <end position="327"/>
    </location>
</feature>
<dbReference type="EMBL" id="JADWDC010000003">
    <property type="protein sequence ID" value="MCC0175771.1"/>
    <property type="molecule type" value="Genomic_DNA"/>
</dbReference>
<evidence type="ECO:0000313" key="4">
    <source>
        <dbReference type="Proteomes" id="UP000729733"/>
    </source>
</evidence>
<dbReference type="Proteomes" id="UP000729733">
    <property type="component" value="Unassembled WGS sequence"/>
</dbReference>
<feature type="domain" description="Acyltransferase 3" evidence="2">
    <location>
        <begin position="4"/>
        <end position="325"/>
    </location>
</feature>
<dbReference type="AlphaFoldDB" id="A0A964BPH4"/>
<feature type="transmembrane region" description="Helical" evidence="1">
    <location>
        <begin position="131"/>
        <end position="150"/>
    </location>
</feature>
<keyword evidence="4" id="KW-1185">Reference proteome</keyword>
<evidence type="ECO:0000256" key="1">
    <source>
        <dbReference type="SAM" id="Phobius"/>
    </source>
</evidence>
<dbReference type="RefSeq" id="WP_229638770.1">
    <property type="nucleotide sequence ID" value="NZ_JADWDC010000003.1"/>
</dbReference>
<proteinExistence type="predicted"/>